<dbReference type="PROSITE" id="PS51371">
    <property type="entry name" value="CBS"/>
    <property type="match status" value="2"/>
</dbReference>
<dbReference type="InterPro" id="IPR000644">
    <property type="entry name" value="CBS_dom"/>
</dbReference>
<name>A0ABP9Z2Y8_9FUNG</name>
<dbReference type="PANTHER" id="PTHR13780">
    <property type="entry name" value="AMP-ACTIVATED PROTEIN KINASE, GAMMA REGULATORY SUBUNIT"/>
    <property type="match status" value="1"/>
</dbReference>
<feature type="domain" description="CBS" evidence="4">
    <location>
        <begin position="205"/>
        <end position="262"/>
    </location>
</feature>
<feature type="domain" description="CBS" evidence="4">
    <location>
        <begin position="24"/>
        <end position="89"/>
    </location>
</feature>
<gene>
    <name evidence="5" type="ORF">MFLAVUS_006954</name>
</gene>
<dbReference type="Gene3D" id="3.10.580.10">
    <property type="entry name" value="CBS-domain"/>
    <property type="match status" value="2"/>
</dbReference>
<dbReference type="EMBL" id="BAABUK010000017">
    <property type="protein sequence ID" value="GAA5813476.1"/>
    <property type="molecule type" value="Genomic_DNA"/>
</dbReference>
<dbReference type="SMART" id="SM00116">
    <property type="entry name" value="CBS"/>
    <property type="match status" value="4"/>
</dbReference>
<dbReference type="Proteomes" id="UP001473302">
    <property type="component" value="Unassembled WGS sequence"/>
</dbReference>
<dbReference type="CDD" id="cd02205">
    <property type="entry name" value="CBS_pair_SF"/>
    <property type="match status" value="2"/>
</dbReference>
<evidence type="ECO:0000313" key="6">
    <source>
        <dbReference type="Proteomes" id="UP001473302"/>
    </source>
</evidence>
<dbReference type="PANTHER" id="PTHR13780:SF36">
    <property type="entry name" value="CBS DOMAIN-CONTAINING PROTEIN"/>
    <property type="match status" value="1"/>
</dbReference>
<keyword evidence="6" id="KW-1185">Reference proteome</keyword>
<evidence type="ECO:0000313" key="5">
    <source>
        <dbReference type="EMBL" id="GAA5813476.1"/>
    </source>
</evidence>
<protein>
    <recommendedName>
        <fullName evidence="4">CBS domain-containing protein</fullName>
    </recommendedName>
</protein>
<proteinExistence type="predicted"/>
<dbReference type="InterPro" id="IPR046342">
    <property type="entry name" value="CBS_dom_sf"/>
</dbReference>
<evidence type="ECO:0000256" key="3">
    <source>
        <dbReference type="PROSITE-ProRule" id="PRU00703"/>
    </source>
</evidence>
<dbReference type="InterPro" id="IPR050511">
    <property type="entry name" value="AMPK_gamma/SDS23_families"/>
</dbReference>
<keyword evidence="1" id="KW-0677">Repeat</keyword>
<reference evidence="5 6" key="1">
    <citation type="submission" date="2024-04" db="EMBL/GenBank/DDBJ databases">
        <title>genome sequences of Mucor flavus KT1a and Helicostylum pulchrum KT1b strains isolated from the surface of a dry-aged beef.</title>
        <authorList>
            <person name="Toyotome T."/>
            <person name="Hosono M."/>
            <person name="Torimaru M."/>
            <person name="Fukuda K."/>
            <person name="Mikami N."/>
        </authorList>
    </citation>
    <scope>NUCLEOTIDE SEQUENCE [LARGE SCALE GENOMIC DNA]</scope>
    <source>
        <strain evidence="5 6">KT1a</strain>
    </source>
</reference>
<accession>A0ABP9Z2Y8</accession>
<evidence type="ECO:0000256" key="2">
    <source>
        <dbReference type="ARBA" id="ARBA00023122"/>
    </source>
</evidence>
<organism evidence="5 6">
    <name type="scientific">Mucor flavus</name>
    <dbReference type="NCBI Taxonomy" id="439312"/>
    <lineage>
        <taxon>Eukaryota</taxon>
        <taxon>Fungi</taxon>
        <taxon>Fungi incertae sedis</taxon>
        <taxon>Mucoromycota</taxon>
        <taxon>Mucoromycotina</taxon>
        <taxon>Mucoromycetes</taxon>
        <taxon>Mucorales</taxon>
        <taxon>Mucorineae</taxon>
        <taxon>Mucoraceae</taxon>
        <taxon>Mucor</taxon>
    </lineage>
</organism>
<evidence type="ECO:0000256" key="1">
    <source>
        <dbReference type="ARBA" id="ARBA00022737"/>
    </source>
</evidence>
<evidence type="ECO:0000259" key="4">
    <source>
        <dbReference type="PROSITE" id="PS51371"/>
    </source>
</evidence>
<sequence>MAHREGITTETKDWTMIQASDLVQNQQVIQINGNVSVEEACQILVDNNISSAPVYVEGEKGHYIGMFDYGDVIAYILLVLHRKPGQKDSSDSIDLDSLEIKDIVRRALEGQKVPVRMASDLSRKNPFYSILQEATLLSAVEIFACGTHRVSILKPDGEIGGILSQSTVVRYLYENRKQFPALDEVMNKTVSFVMHPVGIRQLNLGDEPVVGIDADASVLDALSLMSSKGVSSIAVLRSDKYVLGNISMTDVKHVMKANSHRMLWKTCFQFVSHIRTQQGITDGQDRLPVFDVHQGTSLGFTIAKLLATKAHRVWVTNEAHQATGIVSLTDVTRIFASLVGIEVQERRASMAVFRLLSALSWDE</sequence>
<dbReference type="Pfam" id="PF00571">
    <property type="entry name" value="CBS"/>
    <property type="match status" value="2"/>
</dbReference>
<dbReference type="SUPFAM" id="SSF54631">
    <property type="entry name" value="CBS-domain pair"/>
    <property type="match status" value="2"/>
</dbReference>
<comment type="caution">
    <text evidence="5">The sequence shown here is derived from an EMBL/GenBank/DDBJ whole genome shotgun (WGS) entry which is preliminary data.</text>
</comment>
<keyword evidence="2 3" id="KW-0129">CBS domain</keyword>